<proteinExistence type="predicted"/>
<reference evidence="2 3" key="1">
    <citation type="submission" date="2018-11" db="EMBL/GenBank/DDBJ databases">
        <title>Haplotype-resolved cattle genomes.</title>
        <authorList>
            <person name="Low W.Y."/>
            <person name="Tearle R."/>
            <person name="Bickhart D.M."/>
            <person name="Rosen B.D."/>
            <person name="Koren S."/>
            <person name="Rhie A."/>
            <person name="Hiendleder S."/>
            <person name="Phillippy A.M."/>
            <person name="Smith T.P.L."/>
            <person name="Williams J.L."/>
        </authorList>
    </citation>
    <scope>NUCLEOTIDE SEQUENCE [LARGE SCALE GENOMIC DNA]</scope>
</reference>
<feature type="domain" description="Reverse transcriptase" evidence="1">
    <location>
        <begin position="120"/>
        <end position="167"/>
    </location>
</feature>
<dbReference type="InterPro" id="IPR000477">
    <property type="entry name" value="RT_dom"/>
</dbReference>
<evidence type="ECO:0000313" key="3">
    <source>
        <dbReference type="Proteomes" id="UP000429181"/>
    </source>
</evidence>
<evidence type="ECO:0000313" key="2">
    <source>
        <dbReference type="Ensembl" id="ENSBIXP00005045877.1"/>
    </source>
</evidence>
<name>A0A4W2IKT7_BOBOX</name>
<sequence>MRPATRGSSTPLRSRCCATRHEQHARGARGLQAQPHRPGLLLQSLPHRGPVLLLFLLPQVIQRTQGMVVTNRLPTVLLHSMWTPSRAVSITASLELRLEYIMRNAGLGEAQAGIKIAGRNINTLRYADDTTLMAESEEELKSLLMKVKVESETVGLKLNIQKVKIMASGPITSWQIDVSVTLLIYYLQDRCSDPSIRKNVSDQEKYNHWGHIRPLGFSDYPELQAPSSWYFWPSTTSA</sequence>
<dbReference type="Pfam" id="PF00078">
    <property type="entry name" value="RVT_1"/>
    <property type="match status" value="1"/>
</dbReference>
<reference evidence="2" key="2">
    <citation type="submission" date="2025-08" db="UniProtKB">
        <authorList>
            <consortium name="Ensembl"/>
        </authorList>
    </citation>
    <scope>IDENTIFICATION</scope>
</reference>
<dbReference type="Ensembl" id="ENSBIXT00005044160.1">
    <property type="protein sequence ID" value="ENSBIXP00005045877.1"/>
    <property type="gene ID" value="ENSBIXG00005005309.1"/>
</dbReference>
<dbReference type="GeneTree" id="ENSGT01150000287021"/>
<dbReference type="AlphaFoldDB" id="A0A4W2IKT7"/>
<organism evidence="2 3">
    <name type="scientific">Bos indicus x Bos taurus</name>
    <name type="common">Hybrid cattle</name>
    <dbReference type="NCBI Taxonomy" id="30522"/>
    <lineage>
        <taxon>Eukaryota</taxon>
        <taxon>Metazoa</taxon>
        <taxon>Chordata</taxon>
        <taxon>Craniata</taxon>
        <taxon>Vertebrata</taxon>
        <taxon>Euteleostomi</taxon>
        <taxon>Mammalia</taxon>
        <taxon>Eutheria</taxon>
        <taxon>Laurasiatheria</taxon>
        <taxon>Artiodactyla</taxon>
        <taxon>Ruminantia</taxon>
        <taxon>Pecora</taxon>
        <taxon>Bovidae</taxon>
        <taxon>Bovinae</taxon>
        <taxon>Bos</taxon>
    </lineage>
</organism>
<evidence type="ECO:0000259" key="1">
    <source>
        <dbReference type="Pfam" id="PF00078"/>
    </source>
</evidence>
<dbReference type="PANTHER" id="PTHR47027:SF8">
    <property type="entry name" value="RIBONUCLEASE H"/>
    <property type="match status" value="1"/>
</dbReference>
<protein>
    <recommendedName>
        <fullName evidence="1">Reverse transcriptase domain-containing protein</fullName>
    </recommendedName>
</protein>
<accession>A0A4W2IKT7</accession>
<dbReference type="Proteomes" id="UP000429181">
    <property type="component" value="Chromosome 1"/>
</dbReference>
<dbReference type="PANTHER" id="PTHR47027">
    <property type="entry name" value="REVERSE TRANSCRIPTASE DOMAIN-CONTAINING PROTEIN"/>
    <property type="match status" value="1"/>
</dbReference>